<sequence>MKVKYIDKRHWRRLLNREYKEVALDTNHFKGLVGLVTMLEVKEPLIVNVVGKEITVADKGYKWMQILPEKKPYSITVMYNKQNQPVQYYFDVNLRNITQLGNARTLDLCLDVLVIPKTGEYELVDEDDLERMLKENKISKAQFHKAYVTAHEIMFKLETDFKGIEKKIRYCFHEIMNANKNSNK</sequence>
<evidence type="ECO:0000313" key="3">
    <source>
        <dbReference type="Proteomes" id="UP000770161"/>
    </source>
</evidence>
<comment type="caution">
    <text evidence="2">The sequence shown here is derived from an EMBL/GenBank/DDBJ whole genome shotgun (WGS) entry which is preliminary data.</text>
</comment>
<evidence type="ECO:0000313" key="2">
    <source>
        <dbReference type="EMBL" id="MBU6114169.1"/>
    </source>
</evidence>
<keyword evidence="3" id="KW-1185">Reference proteome</keyword>
<reference evidence="2 3" key="1">
    <citation type="submission" date="2021-06" db="EMBL/GenBank/DDBJ databases">
        <title>Staphylococcus lentus K169 genome sequencing.</title>
        <authorList>
            <person name="Sundareshan S."/>
            <person name="Akhila D.S."/>
            <person name="Prachi D."/>
            <person name="Sivakumar R."/>
            <person name="Rajendhran J."/>
            <person name="Isloor S."/>
            <person name="Hegde N.R."/>
        </authorList>
    </citation>
    <scope>NUCLEOTIDE SEQUENCE [LARGE SCALE GENOMIC DNA]</scope>
    <source>
        <strain evidence="2 3">K169</strain>
    </source>
</reference>
<feature type="domain" description="DUF402" evidence="1">
    <location>
        <begin position="64"/>
        <end position="158"/>
    </location>
</feature>
<dbReference type="InterPro" id="IPR007295">
    <property type="entry name" value="DUF402"/>
</dbReference>
<gene>
    <name evidence="2" type="ORF">KQ656_09375</name>
</gene>
<dbReference type="Proteomes" id="UP000770161">
    <property type="component" value="Unassembled WGS sequence"/>
</dbReference>
<dbReference type="Gene3D" id="2.40.380.10">
    <property type="entry name" value="FomD-like"/>
    <property type="match status" value="1"/>
</dbReference>
<dbReference type="SUPFAM" id="SSF159234">
    <property type="entry name" value="FomD-like"/>
    <property type="match status" value="1"/>
</dbReference>
<dbReference type="Pfam" id="PF04167">
    <property type="entry name" value="DUF402"/>
    <property type="match status" value="1"/>
</dbReference>
<proteinExistence type="predicted"/>
<dbReference type="EMBL" id="JAHLZN010000018">
    <property type="protein sequence ID" value="MBU6114169.1"/>
    <property type="molecule type" value="Genomic_DNA"/>
</dbReference>
<dbReference type="PANTHER" id="PTHR41271:SF1">
    <property type="entry name" value="DUF402 DOMAIN-CONTAINING PROTEIN"/>
    <property type="match status" value="1"/>
</dbReference>
<dbReference type="RefSeq" id="WP_016998927.1">
    <property type="nucleotide sequence ID" value="NZ_CABIVY010000007.1"/>
</dbReference>
<dbReference type="GeneID" id="99675792"/>
<dbReference type="InterPro" id="IPR035930">
    <property type="entry name" value="FomD-like_sf"/>
</dbReference>
<protein>
    <submittedName>
        <fullName evidence="2">DUF402 domain-containing protein</fullName>
    </submittedName>
</protein>
<evidence type="ECO:0000259" key="1">
    <source>
        <dbReference type="Pfam" id="PF04167"/>
    </source>
</evidence>
<dbReference type="PANTHER" id="PTHR41271">
    <property type="entry name" value="DUF402 DOMAIN-CONTAINING PROTEIN"/>
    <property type="match status" value="1"/>
</dbReference>
<accession>A0ABS6GXK9</accession>
<name>A0ABS6GXK9_MAMLE</name>
<organism evidence="2 3">
    <name type="scientific">Mammaliicoccus lentus</name>
    <name type="common">Staphylococcus lentus</name>
    <dbReference type="NCBI Taxonomy" id="42858"/>
    <lineage>
        <taxon>Bacteria</taxon>
        <taxon>Bacillati</taxon>
        <taxon>Bacillota</taxon>
        <taxon>Bacilli</taxon>
        <taxon>Bacillales</taxon>
        <taxon>Staphylococcaceae</taxon>
        <taxon>Mammaliicoccus</taxon>
    </lineage>
</organism>